<evidence type="ECO:0000256" key="7">
    <source>
        <dbReference type="ARBA" id="ARBA00022840"/>
    </source>
</evidence>
<proteinExistence type="inferred from homology"/>
<evidence type="ECO:0000256" key="6">
    <source>
        <dbReference type="ARBA" id="ARBA00022806"/>
    </source>
</evidence>
<dbReference type="GO" id="GO:0005524">
    <property type="term" value="F:ATP binding"/>
    <property type="evidence" value="ECO:0007669"/>
    <property type="project" value="UniProtKB-KW"/>
</dbReference>
<dbReference type="PANTHER" id="PTHR30153:SF2">
    <property type="entry name" value="REPLICATIVE DNA HELICASE"/>
    <property type="match status" value="1"/>
</dbReference>
<dbReference type="Proteomes" id="UP000323560">
    <property type="component" value="Chromosome"/>
</dbReference>
<evidence type="ECO:0000259" key="12">
    <source>
        <dbReference type="PROSITE" id="PS51199"/>
    </source>
</evidence>
<evidence type="ECO:0000256" key="3">
    <source>
        <dbReference type="ARBA" id="ARBA00022705"/>
    </source>
</evidence>
<dbReference type="GO" id="GO:0016787">
    <property type="term" value="F:hydrolase activity"/>
    <property type="evidence" value="ECO:0007669"/>
    <property type="project" value="UniProtKB-KW"/>
</dbReference>
<evidence type="ECO:0000313" key="13">
    <source>
        <dbReference type="EMBL" id="QEH97307.1"/>
    </source>
</evidence>
<dbReference type="Pfam" id="PF00772">
    <property type="entry name" value="DnaB"/>
    <property type="match status" value="1"/>
</dbReference>
<name>A0AAP9JIL3_GLUTH</name>
<dbReference type="AlphaFoldDB" id="A0AAP9JIL3"/>
<dbReference type="RefSeq" id="WP_148620964.1">
    <property type="nucleotide sequence ID" value="NZ_CP043043.1"/>
</dbReference>
<dbReference type="Gene3D" id="1.10.860.10">
    <property type="entry name" value="DNAb Helicase, Chain A"/>
    <property type="match status" value="1"/>
</dbReference>
<comment type="similarity">
    <text evidence="1">Belongs to the helicase family. DnaB subfamily.</text>
</comment>
<dbReference type="InterPro" id="IPR003593">
    <property type="entry name" value="AAA+_ATPase"/>
</dbReference>
<gene>
    <name evidence="13" type="ORF">FXF46_14395</name>
</gene>
<evidence type="ECO:0000256" key="10">
    <source>
        <dbReference type="ARBA" id="ARBA00044969"/>
    </source>
</evidence>
<dbReference type="KEGG" id="gti:FXF46_14395"/>
<dbReference type="SUPFAM" id="SSF48024">
    <property type="entry name" value="N-terminal domain of DnaB helicase"/>
    <property type="match status" value="1"/>
</dbReference>
<dbReference type="PROSITE" id="PS51199">
    <property type="entry name" value="SF4_HELICASE"/>
    <property type="match status" value="1"/>
</dbReference>
<reference evidence="13 14" key="1">
    <citation type="submission" date="2019-08" db="EMBL/GenBank/DDBJ databases">
        <title>Gluconobacter frateurii HD924 genome.</title>
        <authorList>
            <person name="Liu Y."/>
            <person name="Zhang P."/>
        </authorList>
    </citation>
    <scope>NUCLEOTIDE SEQUENCE [LARGE SCALE GENOMIC DNA]</scope>
    <source>
        <strain evidence="13 14">HD924</strain>
    </source>
</reference>
<dbReference type="GO" id="GO:0005829">
    <property type="term" value="C:cytosol"/>
    <property type="evidence" value="ECO:0007669"/>
    <property type="project" value="TreeGrafter"/>
</dbReference>
<evidence type="ECO:0000256" key="11">
    <source>
        <dbReference type="ARBA" id="ARBA00048954"/>
    </source>
</evidence>
<evidence type="ECO:0000256" key="5">
    <source>
        <dbReference type="ARBA" id="ARBA00022801"/>
    </source>
</evidence>
<dbReference type="Pfam" id="PF03796">
    <property type="entry name" value="DnaB_C"/>
    <property type="match status" value="1"/>
</dbReference>
<dbReference type="InterPro" id="IPR027417">
    <property type="entry name" value="P-loop_NTPase"/>
</dbReference>
<dbReference type="Gene3D" id="3.40.50.300">
    <property type="entry name" value="P-loop containing nucleotide triphosphate hydrolases"/>
    <property type="match status" value="1"/>
</dbReference>
<dbReference type="SMART" id="SM00382">
    <property type="entry name" value="AAA"/>
    <property type="match status" value="1"/>
</dbReference>
<comment type="catalytic activity">
    <reaction evidence="11">
        <text>ATP + H2O = ADP + phosphate + H(+)</text>
        <dbReference type="Rhea" id="RHEA:13065"/>
        <dbReference type="ChEBI" id="CHEBI:15377"/>
        <dbReference type="ChEBI" id="CHEBI:15378"/>
        <dbReference type="ChEBI" id="CHEBI:30616"/>
        <dbReference type="ChEBI" id="CHEBI:43474"/>
        <dbReference type="ChEBI" id="CHEBI:456216"/>
        <dbReference type="EC" id="5.6.2.3"/>
    </reaction>
</comment>
<organism evidence="13 14">
    <name type="scientific">Gluconobacter thailandicus</name>
    <dbReference type="NCBI Taxonomy" id="257438"/>
    <lineage>
        <taxon>Bacteria</taxon>
        <taxon>Pseudomonadati</taxon>
        <taxon>Pseudomonadota</taxon>
        <taxon>Alphaproteobacteria</taxon>
        <taxon>Acetobacterales</taxon>
        <taxon>Acetobacteraceae</taxon>
        <taxon>Gluconobacter</taxon>
    </lineage>
</organism>
<dbReference type="InterPro" id="IPR007693">
    <property type="entry name" value="DNA_helicase_DnaB-like_N"/>
</dbReference>
<keyword evidence="3" id="KW-0235">DNA replication</keyword>
<dbReference type="EC" id="5.6.2.3" evidence="10"/>
<feature type="domain" description="SF4 helicase" evidence="12">
    <location>
        <begin position="189"/>
        <end position="496"/>
    </location>
</feature>
<protein>
    <recommendedName>
        <fullName evidence="10">DNA 5'-3' helicase</fullName>
        <ecNumber evidence="10">5.6.2.3</ecNumber>
    </recommendedName>
</protein>
<evidence type="ECO:0000256" key="9">
    <source>
        <dbReference type="ARBA" id="ARBA00023235"/>
    </source>
</evidence>
<dbReference type="EMBL" id="CP043043">
    <property type="protein sequence ID" value="QEH97307.1"/>
    <property type="molecule type" value="Genomic_DNA"/>
</dbReference>
<keyword evidence="2" id="KW-0639">Primosome</keyword>
<accession>A0AAP9JIL3</accession>
<dbReference type="PANTHER" id="PTHR30153">
    <property type="entry name" value="REPLICATIVE DNA HELICASE DNAB"/>
    <property type="match status" value="1"/>
</dbReference>
<keyword evidence="6" id="KW-0347">Helicase</keyword>
<evidence type="ECO:0000256" key="2">
    <source>
        <dbReference type="ARBA" id="ARBA00022515"/>
    </source>
</evidence>
<evidence type="ECO:0000256" key="4">
    <source>
        <dbReference type="ARBA" id="ARBA00022741"/>
    </source>
</evidence>
<keyword evidence="5" id="KW-0378">Hydrolase</keyword>
<dbReference type="InterPro" id="IPR007694">
    <property type="entry name" value="DNA_helicase_DnaB-like_C"/>
</dbReference>
<dbReference type="InterPro" id="IPR016136">
    <property type="entry name" value="DNA_helicase_N/primase_C"/>
</dbReference>
<sequence length="501" mass="54446">MSENLHQLLQPPAPPVLANVAAESAVLASILLKNASYDAVSETLRPEHFSAAYRGEMFRICGEAILKGKPADPVTLRSAFCANELIAEYGAQKAVAETLTGMTMVPQSLLRSYAAEIVDLAARREMQQMGQDLLWGKVEGEDDNAASIISRLQDRLQGMALGVDGSRKAKTSAQATDDLLAETEASWKAGNFLSGHDCGYQLLNERLRGFRPGGMYVIAARPGMGKSSLGLGIAVRMALAEGRGLFWSGEMPAEELMGRAISAKCGLSLNTVLTGMIEGAAGPERVSTPTMHRIVNAGMAARRIPLVIDDREGLSVQQIAVRARRMSREPEGLAFVVIDYIGLLRGSDAVRRSGNRVAEVTEISGEIARMARELKVPVIALSQLNRQSENREDRRPGMADIRDSGAIEQDARCILAIYREEDALKSRIGADGQVVRNANESEQAYQKRANDFDAALERSRGKGEVIILKNRGGKGGIVNMWFDGPTTWFRDFSEDEKGPAW</sequence>
<keyword evidence="9" id="KW-0413">Isomerase</keyword>
<keyword evidence="8" id="KW-0238">DNA-binding</keyword>
<dbReference type="GO" id="GO:0003677">
    <property type="term" value="F:DNA binding"/>
    <property type="evidence" value="ECO:0007669"/>
    <property type="project" value="UniProtKB-KW"/>
</dbReference>
<dbReference type="GO" id="GO:0043139">
    <property type="term" value="F:5'-3' DNA helicase activity"/>
    <property type="evidence" value="ECO:0007669"/>
    <property type="project" value="UniProtKB-EC"/>
</dbReference>
<keyword evidence="7" id="KW-0067">ATP-binding</keyword>
<evidence type="ECO:0000256" key="8">
    <source>
        <dbReference type="ARBA" id="ARBA00023125"/>
    </source>
</evidence>
<dbReference type="GO" id="GO:0006269">
    <property type="term" value="P:DNA replication, synthesis of primer"/>
    <property type="evidence" value="ECO:0007669"/>
    <property type="project" value="UniProtKB-KW"/>
</dbReference>
<keyword evidence="4" id="KW-0547">Nucleotide-binding</keyword>
<evidence type="ECO:0000313" key="14">
    <source>
        <dbReference type="Proteomes" id="UP000323560"/>
    </source>
</evidence>
<dbReference type="InterPro" id="IPR036185">
    <property type="entry name" value="DNA_heli_DnaB-like_N_sf"/>
</dbReference>
<dbReference type="SUPFAM" id="SSF52540">
    <property type="entry name" value="P-loop containing nucleoside triphosphate hydrolases"/>
    <property type="match status" value="1"/>
</dbReference>
<evidence type="ECO:0000256" key="1">
    <source>
        <dbReference type="ARBA" id="ARBA00008428"/>
    </source>
</evidence>
<dbReference type="GO" id="GO:1990077">
    <property type="term" value="C:primosome complex"/>
    <property type="evidence" value="ECO:0007669"/>
    <property type="project" value="UniProtKB-KW"/>
</dbReference>